<dbReference type="InterPro" id="IPR004154">
    <property type="entry name" value="Anticodon-bd"/>
</dbReference>
<evidence type="ECO:0000256" key="5">
    <source>
        <dbReference type="ARBA" id="ARBA00022598"/>
    </source>
</evidence>
<evidence type="ECO:0000256" key="7">
    <source>
        <dbReference type="ARBA" id="ARBA00022840"/>
    </source>
</evidence>
<evidence type="ECO:0000256" key="10">
    <source>
        <dbReference type="ARBA" id="ARBA00047639"/>
    </source>
</evidence>
<name>A0A226BZU1_9FIRM</name>
<dbReference type="GO" id="GO:0016740">
    <property type="term" value="F:transferase activity"/>
    <property type="evidence" value="ECO:0007669"/>
    <property type="project" value="UniProtKB-ARBA"/>
</dbReference>
<keyword evidence="6 11" id="KW-0547">Nucleotide-binding</keyword>
<feature type="binding site" evidence="12">
    <location>
        <position position="130"/>
    </location>
    <ligand>
        <name>L-histidine</name>
        <dbReference type="ChEBI" id="CHEBI:57595"/>
    </ligand>
</feature>
<dbReference type="SUPFAM" id="SSF52954">
    <property type="entry name" value="Class II aaRS ABD-related"/>
    <property type="match status" value="1"/>
</dbReference>
<dbReference type="AlphaFoldDB" id="A0A226BZU1"/>
<protein>
    <recommendedName>
        <fullName evidence="11">Histidine--tRNA ligase</fullName>
        <ecNumber evidence="11">6.1.1.21</ecNumber>
    </recommendedName>
    <alternativeName>
        <fullName evidence="11">Histidyl-tRNA synthetase</fullName>
        <shortName evidence="11">HisRS</shortName>
    </alternativeName>
</protein>
<comment type="subcellular location">
    <subcellularLocation>
        <location evidence="1 11">Cytoplasm</location>
    </subcellularLocation>
</comment>
<dbReference type="InterPro" id="IPR006195">
    <property type="entry name" value="aa-tRNA-synth_II"/>
</dbReference>
<dbReference type="EMBL" id="NIQC01000015">
    <property type="protein sequence ID" value="OWZ83617.1"/>
    <property type="molecule type" value="Genomic_DNA"/>
</dbReference>
<dbReference type="FunFam" id="3.30.930.10:FF:000005">
    <property type="entry name" value="Histidine--tRNA ligase"/>
    <property type="match status" value="1"/>
</dbReference>
<dbReference type="InterPro" id="IPR033656">
    <property type="entry name" value="HisRS_anticodon"/>
</dbReference>
<feature type="binding site" evidence="12">
    <location>
        <position position="258"/>
    </location>
    <ligand>
        <name>L-histidine</name>
        <dbReference type="ChEBI" id="CHEBI:57595"/>
    </ligand>
</feature>
<comment type="caution">
    <text evidence="14">The sequence shown here is derived from an EMBL/GenBank/DDBJ whole genome shotgun (WGS) entry which is preliminary data.</text>
</comment>
<dbReference type="GO" id="GO:0006427">
    <property type="term" value="P:histidyl-tRNA aminoacylation"/>
    <property type="evidence" value="ECO:0007669"/>
    <property type="project" value="UniProtKB-UniRule"/>
</dbReference>
<dbReference type="SUPFAM" id="SSF55681">
    <property type="entry name" value="Class II aaRS and biotin synthetases"/>
    <property type="match status" value="1"/>
</dbReference>
<proteinExistence type="inferred from homology"/>
<evidence type="ECO:0000256" key="9">
    <source>
        <dbReference type="ARBA" id="ARBA00023146"/>
    </source>
</evidence>
<keyword evidence="7 11" id="KW-0067">ATP-binding</keyword>
<dbReference type="CDD" id="cd00773">
    <property type="entry name" value="HisRS-like_core"/>
    <property type="match status" value="1"/>
</dbReference>
<gene>
    <name evidence="11" type="primary">hisS</name>
    <name evidence="14" type="ORF">CDO51_07860</name>
</gene>
<dbReference type="HAMAP" id="MF_00127">
    <property type="entry name" value="His_tRNA_synth"/>
    <property type="match status" value="1"/>
</dbReference>
<feature type="binding site" evidence="12">
    <location>
        <begin position="262"/>
        <end position="263"/>
    </location>
    <ligand>
        <name>L-histidine</name>
        <dbReference type="ChEBI" id="CHEBI:57595"/>
    </ligand>
</feature>
<evidence type="ECO:0000256" key="6">
    <source>
        <dbReference type="ARBA" id="ARBA00022741"/>
    </source>
</evidence>
<dbReference type="GO" id="GO:0140096">
    <property type="term" value="F:catalytic activity, acting on a protein"/>
    <property type="evidence" value="ECO:0007669"/>
    <property type="project" value="UniProtKB-ARBA"/>
</dbReference>
<dbReference type="RefSeq" id="WP_089023738.1">
    <property type="nucleotide sequence ID" value="NZ_NIQC01000015.1"/>
</dbReference>
<keyword evidence="9 11" id="KW-0030">Aminoacyl-tRNA synthetase</keyword>
<dbReference type="PROSITE" id="PS50862">
    <property type="entry name" value="AA_TRNA_LIGASE_II"/>
    <property type="match status" value="1"/>
</dbReference>
<dbReference type="Pfam" id="PF03129">
    <property type="entry name" value="HGTP_anticodon"/>
    <property type="match status" value="1"/>
</dbReference>
<dbReference type="InterPro" id="IPR045864">
    <property type="entry name" value="aa-tRNA-synth_II/BPL/LPL"/>
</dbReference>
<dbReference type="GO" id="GO:0005737">
    <property type="term" value="C:cytoplasm"/>
    <property type="evidence" value="ECO:0007669"/>
    <property type="project" value="UniProtKB-SubCell"/>
</dbReference>
<accession>A0A226BZU1</accession>
<dbReference type="PANTHER" id="PTHR43707">
    <property type="entry name" value="HISTIDYL-TRNA SYNTHETASE"/>
    <property type="match status" value="1"/>
</dbReference>
<dbReference type="EC" id="6.1.1.21" evidence="11"/>
<comment type="subunit">
    <text evidence="3 11">Homodimer.</text>
</comment>
<evidence type="ECO:0000256" key="2">
    <source>
        <dbReference type="ARBA" id="ARBA00008226"/>
    </source>
</evidence>
<dbReference type="InterPro" id="IPR041715">
    <property type="entry name" value="HisRS-like_core"/>
</dbReference>
<dbReference type="InterPro" id="IPR036621">
    <property type="entry name" value="Anticodon-bd_dom_sf"/>
</dbReference>
<comment type="similarity">
    <text evidence="2 11">Belongs to the class-II aminoacyl-tRNA synthetase family.</text>
</comment>
<dbReference type="PANTHER" id="PTHR43707:SF1">
    <property type="entry name" value="HISTIDINE--TRNA LIGASE, MITOCHONDRIAL-RELATED"/>
    <property type="match status" value="1"/>
</dbReference>
<evidence type="ECO:0000256" key="4">
    <source>
        <dbReference type="ARBA" id="ARBA00022490"/>
    </source>
</evidence>
<feature type="domain" description="Aminoacyl-transfer RNA synthetases class-II family profile" evidence="13">
    <location>
        <begin position="1"/>
        <end position="323"/>
    </location>
</feature>
<dbReference type="PIRSF" id="PIRSF001549">
    <property type="entry name" value="His-tRNA_synth"/>
    <property type="match status" value="1"/>
</dbReference>
<dbReference type="NCBIfam" id="TIGR00442">
    <property type="entry name" value="hisS"/>
    <property type="match status" value="1"/>
</dbReference>
<keyword evidence="8 11" id="KW-0648">Protein biosynthesis</keyword>
<evidence type="ECO:0000256" key="1">
    <source>
        <dbReference type="ARBA" id="ARBA00004496"/>
    </source>
</evidence>
<evidence type="ECO:0000256" key="8">
    <source>
        <dbReference type="ARBA" id="ARBA00022917"/>
    </source>
</evidence>
<evidence type="ECO:0000256" key="3">
    <source>
        <dbReference type="ARBA" id="ARBA00011738"/>
    </source>
</evidence>
<dbReference type="InterPro" id="IPR015807">
    <property type="entry name" value="His-tRNA-ligase"/>
</dbReference>
<keyword evidence="5 11" id="KW-0436">Ligase</keyword>
<evidence type="ECO:0000256" key="12">
    <source>
        <dbReference type="PIRSR" id="PIRSR001549-1"/>
    </source>
</evidence>
<keyword evidence="15" id="KW-1185">Reference proteome</keyword>
<evidence type="ECO:0000313" key="15">
    <source>
        <dbReference type="Proteomes" id="UP000214588"/>
    </source>
</evidence>
<dbReference type="Gene3D" id="3.40.50.800">
    <property type="entry name" value="Anticodon-binding domain"/>
    <property type="match status" value="1"/>
</dbReference>
<sequence>MLTKAPRGTKDILPEENLKWNFLEKTAQKVAERFGFQQIRFPIFEHTELFQRSVGETSDIVSKEMYTFTDRGSRSITLRPEGTAPTVRMYVEYKLFNQPQPTKFYYTGPMFRYDRPQAGRYRQFHQFGVELFGSEAPEADVEVMKLALDYFTALGLDGLELEINSVGCKKCREEYINTLVKYFESKIEMLCEDCNNRFRTNPMRVLDCKQKGCQDAVDEDVPFITDNLCSECDNHFENVKKLLSGLDIDYRINRHLVRGLDYYTKTAFEVVSSSIGAQNALGGGGRYDYLVEECGGPATPGVGFAVGLERILLALDKQNVDLPKADTYDIFIVTASKETTHYKSFNLLHKLRDEGFSAIMDYDGRSLRAQMKRANKLGVRYSLILGDEELQEGICQLKDMESGTQQSIPLDDLIERLTEIIN</sequence>
<comment type="catalytic activity">
    <reaction evidence="10 11">
        <text>tRNA(His) + L-histidine + ATP = L-histidyl-tRNA(His) + AMP + diphosphate + H(+)</text>
        <dbReference type="Rhea" id="RHEA:17313"/>
        <dbReference type="Rhea" id="RHEA-COMP:9665"/>
        <dbReference type="Rhea" id="RHEA-COMP:9689"/>
        <dbReference type="ChEBI" id="CHEBI:15378"/>
        <dbReference type="ChEBI" id="CHEBI:30616"/>
        <dbReference type="ChEBI" id="CHEBI:33019"/>
        <dbReference type="ChEBI" id="CHEBI:57595"/>
        <dbReference type="ChEBI" id="CHEBI:78442"/>
        <dbReference type="ChEBI" id="CHEBI:78527"/>
        <dbReference type="ChEBI" id="CHEBI:456215"/>
        <dbReference type="EC" id="6.1.1.21"/>
    </reaction>
</comment>
<organism evidence="14 15">
    <name type="scientific">Natranaerobius trueperi</name>
    <dbReference type="NCBI Taxonomy" id="759412"/>
    <lineage>
        <taxon>Bacteria</taxon>
        <taxon>Bacillati</taxon>
        <taxon>Bacillota</taxon>
        <taxon>Clostridia</taxon>
        <taxon>Natranaerobiales</taxon>
        <taxon>Natranaerobiaceae</taxon>
        <taxon>Natranaerobius</taxon>
    </lineage>
</organism>
<keyword evidence="4 11" id="KW-0963">Cytoplasm</keyword>
<dbReference type="Pfam" id="PF13393">
    <property type="entry name" value="tRNA-synt_His"/>
    <property type="match status" value="1"/>
</dbReference>
<feature type="binding site" evidence="12">
    <location>
        <position position="112"/>
    </location>
    <ligand>
        <name>L-histidine</name>
        <dbReference type="ChEBI" id="CHEBI:57595"/>
    </ligand>
</feature>
<dbReference type="InterPro" id="IPR004516">
    <property type="entry name" value="HisRS/HisZ"/>
</dbReference>
<dbReference type="Gene3D" id="3.30.930.10">
    <property type="entry name" value="Bira Bifunctional Protein, Domain 2"/>
    <property type="match status" value="1"/>
</dbReference>
<dbReference type="GO" id="GO:0004821">
    <property type="term" value="F:histidine-tRNA ligase activity"/>
    <property type="evidence" value="ECO:0007669"/>
    <property type="project" value="UniProtKB-UniRule"/>
</dbReference>
<dbReference type="CDD" id="cd00859">
    <property type="entry name" value="HisRS_anticodon"/>
    <property type="match status" value="1"/>
</dbReference>
<evidence type="ECO:0000313" key="14">
    <source>
        <dbReference type="EMBL" id="OWZ83617.1"/>
    </source>
</evidence>
<evidence type="ECO:0000259" key="13">
    <source>
        <dbReference type="PROSITE" id="PS50862"/>
    </source>
</evidence>
<feature type="binding site" evidence="12">
    <location>
        <begin position="81"/>
        <end position="83"/>
    </location>
    <ligand>
        <name>L-histidine</name>
        <dbReference type="ChEBI" id="CHEBI:57595"/>
    </ligand>
</feature>
<dbReference type="OrthoDB" id="9800814at2"/>
<reference evidence="14 15" key="1">
    <citation type="submission" date="2017-06" db="EMBL/GenBank/DDBJ databases">
        <title>Draft Genome Sequence of Natranaerobius trueperi halophilic, alkalithermophilic bacteria from soda lakes.</title>
        <authorList>
            <person name="Zhao B."/>
        </authorList>
    </citation>
    <scope>NUCLEOTIDE SEQUENCE [LARGE SCALE GENOMIC DNA]</scope>
    <source>
        <strain evidence="14 15">DSM 18760</strain>
    </source>
</reference>
<evidence type="ECO:0000256" key="11">
    <source>
        <dbReference type="HAMAP-Rule" id="MF_00127"/>
    </source>
</evidence>
<dbReference type="Proteomes" id="UP000214588">
    <property type="component" value="Unassembled WGS sequence"/>
</dbReference>
<feature type="binding site" evidence="12">
    <location>
        <position position="126"/>
    </location>
    <ligand>
        <name>L-histidine</name>
        <dbReference type="ChEBI" id="CHEBI:57595"/>
    </ligand>
</feature>
<dbReference type="GO" id="GO:0005524">
    <property type="term" value="F:ATP binding"/>
    <property type="evidence" value="ECO:0007669"/>
    <property type="project" value="UniProtKB-UniRule"/>
</dbReference>